<comment type="caution">
    <text evidence="1">The sequence shown here is derived from an EMBL/GenBank/DDBJ whole genome shotgun (WGS) entry which is preliminary data.</text>
</comment>
<dbReference type="EMBL" id="JBBPFD010000013">
    <property type="protein sequence ID" value="KAK7901561.1"/>
    <property type="molecule type" value="Genomic_DNA"/>
</dbReference>
<protein>
    <recommendedName>
        <fullName evidence="3">Death domain-containing protein</fullName>
    </recommendedName>
</protein>
<keyword evidence="2" id="KW-1185">Reference proteome</keyword>
<evidence type="ECO:0000313" key="1">
    <source>
        <dbReference type="EMBL" id="KAK7901561.1"/>
    </source>
</evidence>
<dbReference type="Gene3D" id="1.10.533.10">
    <property type="entry name" value="Death Domain, Fas"/>
    <property type="match status" value="1"/>
</dbReference>
<reference evidence="2" key="1">
    <citation type="submission" date="2024-04" db="EMBL/GenBank/DDBJ databases">
        <title>Salinicola lusitanus LLJ914,a marine bacterium isolated from the Okinawa Trough.</title>
        <authorList>
            <person name="Li J."/>
        </authorList>
    </citation>
    <scope>NUCLEOTIDE SEQUENCE [LARGE SCALE GENOMIC DNA]</scope>
</reference>
<gene>
    <name evidence="1" type="ORF">WMY93_018330</name>
</gene>
<evidence type="ECO:0000313" key="2">
    <source>
        <dbReference type="Proteomes" id="UP001460270"/>
    </source>
</evidence>
<accession>A0AAW0NVB8</accession>
<sequence>MSPLVISGLDSDTLSRLMEVLSVQEIPWRKLAEKLGMMTLTHLYEDSPTPCHKLLQLYQLGGGPVEGLVEAFQSLGVTEGVRLLTRASVVGGQAQHRHYSGQRVWQPGHGRRGTACCIVSRKYRKHFKTTL</sequence>
<dbReference type="Proteomes" id="UP001460270">
    <property type="component" value="Unassembled WGS sequence"/>
</dbReference>
<dbReference type="SUPFAM" id="SSF47986">
    <property type="entry name" value="DEATH domain"/>
    <property type="match status" value="1"/>
</dbReference>
<name>A0AAW0NVB8_9GOBI</name>
<evidence type="ECO:0008006" key="3">
    <source>
        <dbReference type="Google" id="ProtNLM"/>
    </source>
</evidence>
<organism evidence="1 2">
    <name type="scientific">Mugilogobius chulae</name>
    <name type="common">yellowstripe goby</name>
    <dbReference type="NCBI Taxonomy" id="88201"/>
    <lineage>
        <taxon>Eukaryota</taxon>
        <taxon>Metazoa</taxon>
        <taxon>Chordata</taxon>
        <taxon>Craniata</taxon>
        <taxon>Vertebrata</taxon>
        <taxon>Euteleostomi</taxon>
        <taxon>Actinopterygii</taxon>
        <taxon>Neopterygii</taxon>
        <taxon>Teleostei</taxon>
        <taxon>Neoteleostei</taxon>
        <taxon>Acanthomorphata</taxon>
        <taxon>Gobiaria</taxon>
        <taxon>Gobiiformes</taxon>
        <taxon>Gobioidei</taxon>
        <taxon>Gobiidae</taxon>
        <taxon>Gobionellinae</taxon>
        <taxon>Mugilogobius</taxon>
    </lineage>
</organism>
<dbReference type="InterPro" id="IPR011029">
    <property type="entry name" value="DEATH-like_dom_sf"/>
</dbReference>
<dbReference type="AlphaFoldDB" id="A0AAW0NVB8"/>
<proteinExistence type="predicted"/>